<evidence type="ECO:0000256" key="4">
    <source>
        <dbReference type="ARBA" id="ARBA00022741"/>
    </source>
</evidence>
<dbReference type="InterPro" id="IPR011047">
    <property type="entry name" value="Quinoprotein_ADH-like_sf"/>
</dbReference>
<dbReference type="InterPro" id="IPR011009">
    <property type="entry name" value="Kinase-like_dom_sf"/>
</dbReference>
<dbReference type="InterPro" id="IPR017441">
    <property type="entry name" value="Protein_kinase_ATP_BS"/>
</dbReference>
<dbReference type="PROSITE" id="PS50082">
    <property type="entry name" value="WD_REPEATS_2"/>
    <property type="match status" value="1"/>
</dbReference>
<dbReference type="Gene3D" id="1.10.510.10">
    <property type="entry name" value="Transferase(Phosphotransferase) domain 1"/>
    <property type="match status" value="1"/>
</dbReference>
<evidence type="ECO:0000313" key="12">
    <source>
        <dbReference type="Proteomes" id="UP001595847"/>
    </source>
</evidence>
<keyword evidence="4 8" id="KW-0547">Nucleotide-binding</keyword>
<protein>
    <submittedName>
        <fullName evidence="11">WD40 repeat domain-containing serine/threonine protein kinase</fullName>
    </submittedName>
</protein>
<feature type="compositionally biased region" description="Low complexity" evidence="9">
    <location>
        <begin position="370"/>
        <end position="386"/>
    </location>
</feature>
<dbReference type="Pfam" id="PF00400">
    <property type="entry name" value="WD40"/>
    <property type="match status" value="2"/>
</dbReference>
<evidence type="ECO:0000256" key="8">
    <source>
        <dbReference type="PROSITE-ProRule" id="PRU10141"/>
    </source>
</evidence>
<keyword evidence="12" id="KW-1185">Reference proteome</keyword>
<feature type="region of interest" description="Disordered" evidence="9">
    <location>
        <begin position="314"/>
        <end position="333"/>
    </location>
</feature>
<evidence type="ECO:0000256" key="5">
    <source>
        <dbReference type="ARBA" id="ARBA00022777"/>
    </source>
</evidence>
<dbReference type="Pfam" id="PF00069">
    <property type="entry name" value="Pkinase"/>
    <property type="match status" value="1"/>
</dbReference>
<dbReference type="InterPro" id="IPR015943">
    <property type="entry name" value="WD40/YVTN_repeat-like_dom_sf"/>
</dbReference>
<gene>
    <name evidence="11" type="ORF">ACFOVU_06975</name>
</gene>
<dbReference type="SUPFAM" id="SSF50998">
    <property type="entry name" value="Quinoprotein alcohol dehydrogenase-like"/>
    <property type="match status" value="1"/>
</dbReference>
<feature type="compositionally biased region" description="Pro residues" evidence="9">
    <location>
        <begin position="271"/>
        <end position="286"/>
    </location>
</feature>
<evidence type="ECO:0000256" key="1">
    <source>
        <dbReference type="ARBA" id="ARBA00022574"/>
    </source>
</evidence>
<keyword evidence="5 11" id="KW-0418">Kinase</keyword>
<dbReference type="Gene3D" id="2.130.10.10">
    <property type="entry name" value="YVTN repeat-like/Quinoprotein amine dehydrogenase"/>
    <property type="match status" value="2"/>
</dbReference>
<evidence type="ECO:0000256" key="9">
    <source>
        <dbReference type="SAM" id="MobiDB-lite"/>
    </source>
</evidence>
<feature type="region of interest" description="Disordered" evidence="9">
    <location>
        <begin position="269"/>
        <end position="295"/>
    </location>
</feature>
<feature type="domain" description="Protein kinase" evidence="10">
    <location>
        <begin position="15"/>
        <end position="266"/>
    </location>
</feature>
<organism evidence="11 12">
    <name type="scientific">Nocardiopsis sediminis</name>
    <dbReference type="NCBI Taxonomy" id="1778267"/>
    <lineage>
        <taxon>Bacteria</taxon>
        <taxon>Bacillati</taxon>
        <taxon>Actinomycetota</taxon>
        <taxon>Actinomycetes</taxon>
        <taxon>Streptosporangiales</taxon>
        <taxon>Nocardiopsidaceae</taxon>
        <taxon>Nocardiopsis</taxon>
    </lineage>
</organism>
<feature type="region of interest" description="Disordered" evidence="9">
    <location>
        <begin position="544"/>
        <end position="564"/>
    </location>
</feature>
<sequence length="711" mass="73621">MLPLTAGDPRRISSHTLLARIGGGGMGRVYLGRSRSGRLLAVKVVHPDHAGDPEFGERFTREVRAVRGISGAFTAPIVDAGPTADPPWLATGYVPSVSLREAVDRTGPLPEAAVAHLGLGLCEALRSIHAAGITHRDLKPSNILLAADGPRVIDFGVARSFDETPMTRTGQMVGTAAYMSPERANGHRAAPASDVFALGGVLHFALTGRAPFPGDDHTVLFRIVRDEPDLGTIPAGPLRDVVERCLAKDPGQRPTPAGLVAELSRLMPADAAPPPAAPSDAPPTLPETPAATAWPPPAVRDLIAEQERLARHYQESPAAPGSDGTGNAPPPRGRARLRITLAAASAVLLIGSVALVVSQLTDTGSGSGAAGTTEAADPAADSASLPWGEGSVDTAAFSQRGHAPVTSLAFAPGDADLLYTGRLDRLDRWDIPEATADGVAEDATDGQTDLLGNTLVRSIALAPDGGTVAVAATDGEVQLADTASGQGRPIAPATGRDGVVDVPSLTLEQRFSDSRVLAYSPDGATLYAAGPEEVTRYDVASGEERPFDRPVEGTNASLHPDGGGLVVADDSEVRVIDTATGEVTGTLTAGSTDTSAVYSGDGERIITAGADTTIRVFDAASREQEVELLGHSRPITALAANPDGRTLATADRDGNVMTWDIEDGTRLTESGPEEDGDPLSDNPLNALAWDSGGTRLAAGYENGRVDLWNRR</sequence>
<feature type="repeat" description="WD" evidence="7">
    <location>
        <begin position="628"/>
        <end position="669"/>
    </location>
</feature>
<dbReference type="PROSITE" id="PS50011">
    <property type="entry name" value="PROTEIN_KINASE_DOM"/>
    <property type="match status" value="1"/>
</dbReference>
<dbReference type="GO" id="GO:0004674">
    <property type="term" value="F:protein serine/threonine kinase activity"/>
    <property type="evidence" value="ECO:0007669"/>
    <property type="project" value="UniProtKB-KW"/>
</dbReference>
<dbReference type="SMART" id="SM00220">
    <property type="entry name" value="S_TKc"/>
    <property type="match status" value="1"/>
</dbReference>
<dbReference type="SUPFAM" id="SSF56112">
    <property type="entry name" value="Protein kinase-like (PK-like)"/>
    <property type="match status" value="1"/>
</dbReference>
<dbReference type="InterPro" id="IPR000719">
    <property type="entry name" value="Prot_kinase_dom"/>
</dbReference>
<dbReference type="PANTHER" id="PTHR43289:SF34">
    <property type="entry name" value="SERINE_THREONINE-PROTEIN KINASE YBDM-RELATED"/>
    <property type="match status" value="1"/>
</dbReference>
<keyword evidence="2" id="KW-0808">Transferase</keyword>
<dbReference type="RefSeq" id="WP_378530937.1">
    <property type="nucleotide sequence ID" value="NZ_JBHSBH010000004.1"/>
</dbReference>
<dbReference type="InterPro" id="IPR001680">
    <property type="entry name" value="WD40_rpt"/>
</dbReference>
<dbReference type="Gene3D" id="3.30.200.20">
    <property type="entry name" value="Phosphorylase Kinase, domain 1"/>
    <property type="match status" value="1"/>
</dbReference>
<evidence type="ECO:0000259" key="10">
    <source>
        <dbReference type="PROSITE" id="PS50011"/>
    </source>
</evidence>
<dbReference type="CDD" id="cd14014">
    <property type="entry name" value="STKc_PknB_like"/>
    <property type="match status" value="1"/>
</dbReference>
<dbReference type="PANTHER" id="PTHR43289">
    <property type="entry name" value="MITOGEN-ACTIVATED PROTEIN KINASE KINASE KINASE 20-RELATED"/>
    <property type="match status" value="1"/>
</dbReference>
<dbReference type="PROSITE" id="PS00107">
    <property type="entry name" value="PROTEIN_KINASE_ATP"/>
    <property type="match status" value="1"/>
</dbReference>
<dbReference type="PROSITE" id="PS50294">
    <property type="entry name" value="WD_REPEATS_REGION"/>
    <property type="match status" value="1"/>
</dbReference>
<dbReference type="InterPro" id="IPR008271">
    <property type="entry name" value="Ser/Thr_kinase_AS"/>
</dbReference>
<dbReference type="SMART" id="SM00320">
    <property type="entry name" value="WD40"/>
    <property type="match status" value="5"/>
</dbReference>
<accession>A0ABV8FHS7</accession>
<keyword evidence="11" id="KW-0723">Serine/threonine-protein kinase</keyword>
<dbReference type="InterPro" id="IPR002372">
    <property type="entry name" value="PQQ_rpt_dom"/>
</dbReference>
<keyword evidence="1 7" id="KW-0853">WD repeat</keyword>
<dbReference type="EMBL" id="JBHSBH010000004">
    <property type="protein sequence ID" value="MFC3995649.1"/>
    <property type="molecule type" value="Genomic_DNA"/>
</dbReference>
<dbReference type="InterPro" id="IPR019775">
    <property type="entry name" value="WD40_repeat_CS"/>
</dbReference>
<feature type="binding site" evidence="8">
    <location>
        <position position="43"/>
    </location>
    <ligand>
        <name>ATP</name>
        <dbReference type="ChEBI" id="CHEBI:30616"/>
    </ligand>
</feature>
<proteinExistence type="predicted"/>
<evidence type="ECO:0000256" key="3">
    <source>
        <dbReference type="ARBA" id="ARBA00022737"/>
    </source>
</evidence>
<evidence type="ECO:0000256" key="2">
    <source>
        <dbReference type="ARBA" id="ARBA00022679"/>
    </source>
</evidence>
<dbReference type="Pfam" id="PF13360">
    <property type="entry name" value="PQQ_2"/>
    <property type="match status" value="1"/>
</dbReference>
<reference evidence="12" key="1">
    <citation type="journal article" date="2019" name="Int. J. Syst. Evol. Microbiol.">
        <title>The Global Catalogue of Microorganisms (GCM) 10K type strain sequencing project: providing services to taxonomists for standard genome sequencing and annotation.</title>
        <authorList>
            <consortium name="The Broad Institute Genomics Platform"/>
            <consortium name="The Broad Institute Genome Sequencing Center for Infectious Disease"/>
            <person name="Wu L."/>
            <person name="Ma J."/>
        </authorList>
    </citation>
    <scope>NUCLEOTIDE SEQUENCE [LARGE SCALE GENOMIC DNA]</scope>
    <source>
        <strain evidence="12">TBRC 1826</strain>
    </source>
</reference>
<comment type="caution">
    <text evidence="11">The sequence shown here is derived from an EMBL/GenBank/DDBJ whole genome shotgun (WGS) entry which is preliminary data.</text>
</comment>
<name>A0ABV8FHS7_9ACTN</name>
<evidence type="ECO:0000256" key="6">
    <source>
        <dbReference type="ARBA" id="ARBA00022840"/>
    </source>
</evidence>
<keyword evidence="3" id="KW-0677">Repeat</keyword>
<evidence type="ECO:0000313" key="11">
    <source>
        <dbReference type="EMBL" id="MFC3995649.1"/>
    </source>
</evidence>
<dbReference type="PROSITE" id="PS00678">
    <property type="entry name" value="WD_REPEATS_1"/>
    <property type="match status" value="1"/>
</dbReference>
<dbReference type="Proteomes" id="UP001595847">
    <property type="component" value="Unassembled WGS sequence"/>
</dbReference>
<keyword evidence="6 8" id="KW-0067">ATP-binding</keyword>
<evidence type="ECO:0000256" key="7">
    <source>
        <dbReference type="PROSITE-ProRule" id="PRU00221"/>
    </source>
</evidence>
<dbReference type="PROSITE" id="PS00108">
    <property type="entry name" value="PROTEIN_KINASE_ST"/>
    <property type="match status" value="1"/>
</dbReference>
<feature type="region of interest" description="Disordered" evidence="9">
    <location>
        <begin position="362"/>
        <end position="387"/>
    </location>
</feature>